<organism evidence="2 3">
    <name type="scientific">Solanum commersonii</name>
    <name type="common">Commerson's wild potato</name>
    <name type="synonym">Commerson's nightshade</name>
    <dbReference type="NCBI Taxonomy" id="4109"/>
    <lineage>
        <taxon>Eukaryota</taxon>
        <taxon>Viridiplantae</taxon>
        <taxon>Streptophyta</taxon>
        <taxon>Embryophyta</taxon>
        <taxon>Tracheophyta</taxon>
        <taxon>Spermatophyta</taxon>
        <taxon>Magnoliopsida</taxon>
        <taxon>eudicotyledons</taxon>
        <taxon>Gunneridae</taxon>
        <taxon>Pentapetalae</taxon>
        <taxon>asterids</taxon>
        <taxon>lamiids</taxon>
        <taxon>Solanales</taxon>
        <taxon>Solanaceae</taxon>
        <taxon>Solanoideae</taxon>
        <taxon>Solaneae</taxon>
        <taxon>Solanum</taxon>
    </lineage>
</organism>
<evidence type="ECO:0000313" key="3">
    <source>
        <dbReference type="Proteomes" id="UP000824120"/>
    </source>
</evidence>
<protein>
    <submittedName>
        <fullName evidence="2">Uncharacterized protein</fullName>
    </submittedName>
</protein>
<comment type="caution">
    <text evidence="2">The sequence shown here is derived from an EMBL/GenBank/DDBJ whole genome shotgun (WGS) entry which is preliminary data.</text>
</comment>
<evidence type="ECO:0000313" key="2">
    <source>
        <dbReference type="EMBL" id="KAG5576657.1"/>
    </source>
</evidence>
<sequence>ASCNASFSNCLKLLISSMSLIRLLGPKQRVLASQELSHSEDEGGEDEDIAMNRCDGLDMDDFRIGRGRGRGRLEKHWR</sequence>
<dbReference type="AlphaFoldDB" id="A0A9J5WL71"/>
<reference evidence="2 3" key="1">
    <citation type="submission" date="2020-09" db="EMBL/GenBank/DDBJ databases">
        <title>De no assembly of potato wild relative species, Solanum commersonii.</title>
        <authorList>
            <person name="Cho K."/>
        </authorList>
    </citation>
    <scope>NUCLEOTIDE SEQUENCE [LARGE SCALE GENOMIC DNA]</scope>
    <source>
        <strain evidence="2">LZ3.2</strain>
        <tissue evidence="2">Leaf</tissue>
    </source>
</reference>
<feature type="region of interest" description="Disordered" evidence="1">
    <location>
        <begin position="32"/>
        <end position="51"/>
    </location>
</feature>
<dbReference type="EMBL" id="JACXVP010000011">
    <property type="protein sequence ID" value="KAG5576657.1"/>
    <property type="molecule type" value="Genomic_DNA"/>
</dbReference>
<dbReference type="Proteomes" id="UP000824120">
    <property type="component" value="Chromosome 11"/>
</dbReference>
<gene>
    <name evidence="2" type="ORF">H5410_056791</name>
</gene>
<evidence type="ECO:0000256" key="1">
    <source>
        <dbReference type="SAM" id="MobiDB-lite"/>
    </source>
</evidence>
<feature type="region of interest" description="Disordered" evidence="1">
    <location>
        <begin position="57"/>
        <end position="78"/>
    </location>
</feature>
<accession>A0A9J5WL71</accession>
<proteinExistence type="predicted"/>
<name>A0A9J5WL71_SOLCO</name>
<keyword evidence="3" id="KW-1185">Reference proteome</keyword>
<feature type="non-terminal residue" evidence="2">
    <location>
        <position position="1"/>
    </location>
</feature>